<comment type="function">
    <text evidence="11">Involved in protein N-glycosylation. Essential for the second step of the dolichol-linked oligosaccharide pathway. Anchors the catalytic subunit ALG13 to the ER.</text>
</comment>
<comment type="similarity">
    <text evidence="3 11">Belongs to the ALG14 family.</text>
</comment>
<keyword evidence="7 11" id="KW-0256">Endoplasmic reticulum</keyword>
<dbReference type="Pfam" id="PF08660">
    <property type="entry name" value="Alg14"/>
    <property type="match status" value="2"/>
</dbReference>
<evidence type="ECO:0000313" key="13">
    <source>
        <dbReference type="Proteomes" id="UP001527925"/>
    </source>
</evidence>
<keyword evidence="8" id="KW-1133">Transmembrane helix</keyword>
<dbReference type="EMBL" id="JADGIZ020000104">
    <property type="protein sequence ID" value="KAL2911518.1"/>
    <property type="molecule type" value="Genomic_DNA"/>
</dbReference>
<evidence type="ECO:0000256" key="9">
    <source>
        <dbReference type="ARBA" id="ARBA00023136"/>
    </source>
</evidence>
<dbReference type="GO" id="GO:0004577">
    <property type="term" value="F:N-acetylglucosaminyldiphosphodolichol N-acetylglucosaminyltransferase activity"/>
    <property type="evidence" value="ECO:0007669"/>
    <property type="project" value="UniProtKB-EC"/>
</dbReference>
<comment type="caution">
    <text evidence="12">The sequence shown here is derived from an EMBL/GenBank/DDBJ whole genome shotgun (WGS) entry which is preliminary data.</text>
</comment>
<evidence type="ECO:0000256" key="7">
    <source>
        <dbReference type="ARBA" id="ARBA00022824"/>
    </source>
</evidence>
<comment type="subcellular location">
    <subcellularLocation>
        <location evidence="1 11">Endoplasmic reticulum membrane</location>
        <topology evidence="1 11">Single-pass membrane protein</topology>
    </subcellularLocation>
    <subcellularLocation>
        <location evidence="2">Nucleus membrane</location>
        <topology evidence="2">Single-pass membrane protein</topology>
    </subcellularLocation>
</comment>
<evidence type="ECO:0000256" key="10">
    <source>
        <dbReference type="ARBA" id="ARBA00032062"/>
    </source>
</evidence>
<reference evidence="12 13" key="1">
    <citation type="submission" date="2023-09" db="EMBL/GenBank/DDBJ databases">
        <title>Pangenome analysis of Batrachochytrium dendrobatidis and related Chytrids.</title>
        <authorList>
            <person name="Yacoub M.N."/>
            <person name="Stajich J.E."/>
            <person name="James T.Y."/>
        </authorList>
    </citation>
    <scope>NUCLEOTIDE SEQUENCE [LARGE SCALE GENOMIC DNA]</scope>
    <source>
        <strain evidence="12 13">JEL0888</strain>
    </source>
</reference>
<comment type="subunit">
    <text evidence="4 11">Heterodimer with ALG13 to form a functional enzyme.</text>
</comment>
<name>A0ABR4MW62_9FUNG</name>
<accession>A0ABR4MW62</accession>
<evidence type="ECO:0000256" key="3">
    <source>
        <dbReference type="ARBA" id="ARBA00009731"/>
    </source>
</evidence>
<evidence type="ECO:0000313" key="12">
    <source>
        <dbReference type="EMBL" id="KAL2911518.1"/>
    </source>
</evidence>
<dbReference type="PANTHER" id="PTHR12154:SF4">
    <property type="entry name" value="UDP-N-ACETYLGLUCOSAMINE TRANSFERASE SUBUNIT ALG14 HOMOLOG"/>
    <property type="match status" value="1"/>
</dbReference>
<dbReference type="PANTHER" id="PTHR12154">
    <property type="entry name" value="GLYCOSYL TRANSFERASE-RELATED"/>
    <property type="match status" value="1"/>
</dbReference>
<sequence>MLRLLAGLGPKPFRPRLYVLAESDTTSEPRIHELERQLGSSSSSSTDYRITRIPRSREVGQSWISTVITTLQAATSSLALLCTDPPDMARLAGIVSTRIVYVESFARVNSLSLSGKILYRIADCFVVQWPQLAARYPKAVFRGRLV</sequence>
<keyword evidence="12" id="KW-0328">Glycosyltransferase</keyword>
<keyword evidence="12" id="KW-0808">Transferase</keyword>
<keyword evidence="6" id="KW-0812">Transmembrane</keyword>
<gene>
    <name evidence="11 12" type="primary">ALG14</name>
    <name evidence="12" type="ORF">HK105_209007</name>
</gene>
<organism evidence="12 13">
    <name type="scientific">Polyrhizophydium stewartii</name>
    <dbReference type="NCBI Taxonomy" id="2732419"/>
    <lineage>
        <taxon>Eukaryota</taxon>
        <taxon>Fungi</taxon>
        <taxon>Fungi incertae sedis</taxon>
        <taxon>Chytridiomycota</taxon>
        <taxon>Chytridiomycota incertae sedis</taxon>
        <taxon>Chytridiomycetes</taxon>
        <taxon>Rhizophydiales</taxon>
        <taxon>Rhizophydiales incertae sedis</taxon>
        <taxon>Polyrhizophydium</taxon>
    </lineage>
</organism>
<evidence type="ECO:0000256" key="8">
    <source>
        <dbReference type="ARBA" id="ARBA00022989"/>
    </source>
</evidence>
<evidence type="ECO:0000256" key="5">
    <source>
        <dbReference type="ARBA" id="ARBA00017467"/>
    </source>
</evidence>
<keyword evidence="13" id="KW-1185">Reference proteome</keyword>
<dbReference type="InterPro" id="IPR013969">
    <property type="entry name" value="Oligosacch_biosynth_Alg14"/>
</dbReference>
<dbReference type="Proteomes" id="UP001527925">
    <property type="component" value="Unassembled WGS sequence"/>
</dbReference>
<protein>
    <recommendedName>
        <fullName evidence="5 11">UDP-N-acetylglucosamine transferase subunit ALG14</fullName>
    </recommendedName>
    <alternativeName>
        <fullName evidence="10 11">Asparagine-linked glycosylation protein 14</fullName>
    </alternativeName>
</protein>
<keyword evidence="9" id="KW-0472">Membrane</keyword>
<evidence type="ECO:0000256" key="1">
    <source>
        <dbReference type="ARBA" id="ARBA00004389"/>
    </source>
</evidence>
<evidence type="ECO:0000256" key="4">
    <source>
        <dbReference type="ARBA" id="ARBA00011335"/>
    </source>
</evidence>
<evidence type="ECO:0000256" key="6">
    <source>
        <dbReference type="ARBA" id="ARBA00022692"/>
    </source>
</evidence>
<evidence type="ECO:0000256" key="2">
    <source>
        <dbReference type="ARBA" id="ARBA00004590"/>
    </source>
</evidence>
<evidence type="ECO:0000256" key="11">
    <source>
        <dbReference type="RuleBase" id="RU362127"/>
    </source>
</evidence>
<proteinExistence type="inferred from homology"/>